<dbReference type="InterPro" id="IPR013328">
    <property type="entry name" value="6PGD_dom2"/>
</dbReference>
<dbReference type="Pfam" id="PF02558">
    <property type="entry name" value="ApbA"/>
    <property type="match status" value="1"/>
</dbReference>
<dbReference type="InterPro" id="IPR003710">
    <property type="entry name" value="ApbA"/>
</dbReference>
<dbReference type="InterPro" id="IPR008927">
    <property type="entry name" value="6-PGluconate_DH-like_C_sf"/>
</dbReference>
<dbReference type="InterPro" id="IPR050838">
    <property type="entry name" value="Ketopantoate_reductase"/>
</dbReference>
<dbReference type="OrthoDB" id="73846at2759"/>
<dbReference type="STRING" id="670483.S7QKT6"/>
<dbReference type="EC" id="1.1.1.169" evidence="2"/>
<accession>S7QKT6</accession>
<evidence type="ECO:0000259" key="8">
    <source>
        <dbReference type="Pfam" id="PF08546"/>
    </source>
</evidence>
<feature type="domain" description="Ketopantoate reductase N-terminal" evidence="7">
    <location>
        <begin position="3"/>
        <end position="197"/>
    </location>
</feature>
<evidence type="ECO:0000259" key="7">
    <source>
        <dbReference type="Pfam" id="PF02558"/>
    </source>
</evidence>
<evidence type="ECO:0000256" key="4">
    <source>
        <dbReference type="ARBA" id="ARBA00023002"/>
    </source>
</evidence>
<comment type="similarity">
    <text evidence="1">Belongs to the ketopantoate reductase family.</text>
</comment>
<dbReference type="Proteomes" id="UP000030669">
    <property type="component" value="Unassembled WGS sequence"/>
</dbReference>
<dbReference type="InterPro" id="IPR036291">
    <property type="entry name" value="NAD(P)-bd_dom_sf"/>
</dbReference>
<dbReference type="GO" id="GO:0005739">
    <property type="term" value="C:mitochondrion"/>
    <property type="evidence" value="ECO:0007669"/>
    <property type="project" value="TreeGrafter"/>
</dbReference>
<evidence type="ECO:0000313" key="9">
    <source>
        <dbReference type="EMBL" id="EPQ60431.1"/>
    </source>
</evidence>
<dbReference type="OMA" id="RKEPFQV"/>
<evidence type="ECO:0000313" key="10">
    <source>
        <dbReference type="Proteomes" id="UP000030669"/>
    </source>
</evidence>
<evidence type="ECO:0000256" key="6">
    <source>
        <dbReference type="SAM" id="MobiDB-lite"/>
    </source>
</evidence>
<feature type="domain" description="Ketopantoate reductase C-terminal" evidence="8">
    <location>
        <begin position="266"/>
        <end position="408"/>
    </location>
</feature>
<dbReference type="NCBIfam" id="TIGR00745">
    <property type="entry name" value="apbA_panE"/>
    <property type="match status" value="1"/>
</dbReference>
<dbReference type="EMBL" id="KB469296">
    <property type="protein sequence ID" value="EPQ60431.1"/>
    <property type="molecule type" value="Genomic_DNA"/>
</dbReference>
<proteinExistence type="inferred from homology"/>
<evidence type="ECO:0000256" key="1">
    <source>
        <dbReference type="ARBA" id="ARBA00007870"/>
    </source>
</evidence>
<dbReference type="SUPFAM" id="SSF51735">
    <property type="entry name" value="NAD(P)-binding Rossmann-fold domains"/>
    <property type="match status" value="1"/>
</dbReference>
<dbReference type="GO" id="GO:0050661">
    <property type="term" value="F:NADP binding"/>
    <property type="evidence" value="ECO:0007669"/>
    <property type="project" value="TreeGrafter"/>
</dbReference>
<dbReference type="GO" id="GO:0008677">
    <property type="term" value="F:2-dehydropantoate 2-reductase activity"/>
    <property type="evidence" value="ECO:0007669"/>
    <property type="project" value="UniProtKB-EC"/>
</dbReference>
<dbReference type="Gene3D" id="3.40.50.720">
    <property type="entry name" value="NAD(P)-binding Rossmann-like Domain"/>
    <property type="match status" value="1"/>
</dbReference>
<dbReference type="Pfam" id="PF08546">
    <property type="entry name" value="ApbA_C"/>
    <property type="match status" value="1"/>
</dbReference>
<organism evidence="9 10">
    <name type="scientific">Gloeophyllum trabeum (strain ATCC 11539 / FP-39264 / Madison 617)</name>
    <name type="common">Brown rot fungus</name>
    <dbReference type="NCBI Taxonomy" id="670483"/>
    <lineage>
        <taxon>Eukaryota</taxon>
        <taxon>Fungi</taxon>
        <taxon>Dikarya</taxon>
        <taxon>Basidiomycota</taxon>
        <taxon>Agaricomycotina</taxon>
        <taxon>Agaricomycetes</taxon>
        <taxon>Gloeophyllales</taxon>
        <taxon>Gloeophyllaceae</taxon>
        <taxon>Gloeophyllum</taxon>
    </lineage>
</organism>
<dbReference type="InterPro" id="IPR013332">
    <property type="entry name" value="KPR_N"/>
</dbReference>
<dbReference type="KEGG" id="gtr:GLOTRDRAFT_52575"/>
<dbReference type="GeneID" id="19306888"/>
<protein>
    <recommendedName>
        <fullName evidence="2">2-dehydropantoate 2-reductase</fullName>
        <ecNumber evidence="2">1.1.1.169</ecNumber>
    </recommendedName>
    <alternativeName>
        <fullName evidence="5">Ketopantoate reductase</fullName>
    </alternativeName>
</protein>
<dbReference type="PANTHER" id="PTHR43765">
    <property type="entry name" value="2-DEHYDROPANTOATE 2-REDUCTASE-RELATED"/>
    <property type="match status" value="1"/>
</dbReference>
<dbReference type="eggNOG" id="ENOG502QPT5">
    <property type="taxonomic scope" value="Eukaryota"/>
</dbReference>
<sequence length="417" mass="46073">MRFHVAGLGSIGTLLAFHLRRAVDPKHSITLIHKNNELADNARGLGGHLSVEYNGAFLTETGFRHEGFHPIGRIYREAVREARQFRAGNTGVPVDSQPSGDSPATSSDTSIDSLFITTKAHAVQHVVEGLLPRLSPHCTIVLMVNGMGVYESITNKFFRNPDTRPHFILASNTHGAWLKRPYRAVHAGTGAIQFGIVPDPRGRDFEASMHSGGILSPPYRRRVNLNDIALPKDDPNSTEYVSLRNTVTALLSMQDLHTEWLPMSELQLAMRRKLVANAVINPLTALLNCRNGEIFKTEEGVRIMRRVCQEAEEVFAADIRSQPRGFEYPVDEAPQGDPVPPSLKAEGLEQNCLNIATGTAMNFSSMLNDIRYGKKTEIDFLNGYLLMLGEKYGIQMGATATLLNLIKMRCAIPPNPL</sequence>
<keyword evidence="3" id="KW-0521">NADP</keyword>
<evidence type="ECO:0000256" key="2">
    <source>
        <dbReference type="ARBA" id="ARBA00013014"/>
    </source>
</evidence>
<dbReference type="Gene3D" id="1.10.1040.10">
    <property type="entry name" value="N-(1-d-carboxylethyl)-l-norvaline Dehydrogenase, domain 2"/>
    <property type="match status" value="1"/>
</dbReference>
<keyword evidence="4" id="KW-0560">Oxidoreductase</keyword>
<dbReference type="GO" id="GO:0015940">
    <property type="term" value="P:pantothenate biosynthetic process"/>
    <property type="evidence" value="ECO:0007669"/>
    <property type="project" value="InterPro"/>
</dbReference>
<gene>
    <name evidence="9" type="ORF">GLOTRDRAFT_52575</name>
</gene>
<evidence type="ECO:0000256" key="3">
    <source>
        <dbReference type="ARBA" id="ARBA00022857"/>
    </source>
</evidence>
<dbReference type="PANTHER" id="PTHR43765:SF2">
    <property type="entry name" value="2-DEHYDROPANTOATE 2-REDUCTASE"/>
    <property type="match status" value="1"/>
</dbReference>
<dbReference type="AlphaFoldDB" id="S7QKT6"/>
<name>S7QKT6_GLOTA</name>
<keyword evidence="10" id="KW-1185">Reference proteome</keyword>
<reference evidence="9 10" key="1">
    <citation type="journal article" date="2012" name="Science">
        <title>The Paleozoic origin of enzymatic lignin decomposition reconstructed from 31 fungal genomes.</title>
        <authorList>
            <person name="Floudas D."/>
            <person name="Binder M."/>
            <person name="Riley R."/>
            <person name="Barry K."/>
            <person name="Blanchette R.A."/>
            <person name="Henrissat B."/>
            <person name="Martinez A.T."/>
            <person name="Otillar R."/>
            <person name="Spatafora J.W."/>
            <person name="Yadav J.S."/>
            <person name="Aerts A."/>
            <person name="Benoit I."/>
            <person name="Boyd A."/>
            <person name="Carlson A."/>
            <person name="Copeland A."/>
            <person name="Coutinho P.M."/>
            <person name="de Vries R.P."/>
            <person name="Ferreira P."/>
            <person name="Findley K."/>
            <person name="Foster B."/>
            <person name="Gaskell J."/>
            <person name="Glotzer D."/>
            <person name="Gorecki P."/>
            <person name="Heitman J."/>
            <person name="Hesse C."/>
            <person name="Hori C."/>
            <person name="Igarashi K."/>
            <person name="Jurgens J.A."/>
            <person name="Kallen N."/>
            <person name="Kersten P."/>
            <person name="Kohler A."/>
            <person name="Kuees U."/>
            <person name="Kumar T.K.A."/>
            <person name="Kuo A."/>
            <person name="LaButti K."/>
            <person name="Larrondo L.F."/>
            <person name="Lindquist E."/>
            <person name="Ling A."/>
            <person name="Lombard V."/>
            <person name="Lucas S."/>
            <person name="Lundell T."/>
            <person name="Martin R."/>
            <person name="McLaughlin D.J."/>
            <person name="Morgenstern I."/>
            <person name="Morin E."/>
            <person name="Murat C."/>
            <person name="Nagy L.G."/>
            <person name="Nolan M."/>
            <person name="Ohm R.A."/>
            <person name="Patyshakuliyeva A."/>
            <person name="Rokas A."/>
            <person name="Ruiz-Duenas F.J."/>
            <person name="Sabat G."/>
            <person name="Salamov A."/>
            <person name="Samejima M."/>
            <person name="Schmutz J."/>
            <person name="Slot J.C."/>
            <person name="St John F."/>
            <person name="Stenlid J."/>
            <person name="Sun H."/>
            <person name="Sun S."/>
            <person name="Syed K."/>
            <person name="Tsang A."/>
            <person name="Wiebenga A."/>
            <person name="Young D."/>
            <person name="Pisabarro A."/>
            <person name="Eastwood D.C."/>
            <person name="Martin F."/>
            <person name="Cullen D."/>
            <person name="Grigoriev I.V."/>
            <person name="Hibbett D.S."/>
        </authorList>
    </citation>
    <scope>NUCLEOTIDE SEQUENCE [LARGE SCALE GENOMIC DNA]</scope>
    <source>
        <strain evidence="9 10">ATCC 11539</strain>
    </source>
</reference>
<dbReference type="HOGENOM" id="CLU_031468_10_2_1"/>
<dbReference type="InterPro" id="IPR013752">
    <property type="entry name" value="KPA_reductase"/>
</dbReference>
<evidence type="ECO:0000256" key="5">
    <source>
        <dbReference type="ARBA" id="ARBA00032024"/>
    </source>
</evidence>
<dbReference type="RefSeq" id="XP_007860357.1">
    <property type="nucleotide sequence ID" value="XM_007862166.1"/>
</dbReference>
<feature type="compositionally biased region" description="Polar residues" evidence="6">
    <location>
        <begin position="96"/>
        <end position="108"/>
    </location>
</feature>
<dbReference type="SUPFAM" id="SSF48179">
    <property type="entry name" value="6-phosphogluconate dehydrogenase C-terminal domain-like"/>
    <property type="match status" value="1"/>
</dbReference>
<feature type="region of interest" description="Disordered" evidence="6">
    <location>
        <begin position="87"/>
        <end position="108"/>
    </location>
</feature>